<dbReference type="Gene3D" id="3.40.350.10">
    <property type="entry name" value="Creatinase/prolidase N-terminal domain"/>
    <property type="match status" value="1"/>
</dbReference>
<evidence type="ECO:0000313" key="7">
    <source>
        <dbReference type="Proteomes" id="UP000590460"/>
    </source>
</evidence>
<dbReference type="InterPro" id="IPR036005">
    <property type="entry name" value="Creatinase/aminopeptidase-like"/>
</dbReference>
<organism evidence="6 7">
    <name type="scientific">Leuconostoc holzapfelii</name>
    <dbReference type="NCBI Taxonomy" id="434464"/>
    <lineage>
        <taxon>Bacteria</taxon>
        <taxon>Bacillati</taxon>
        <taxon>Bacillota</taxon>
        <taxon>Bacilli</taxon>
        <taxon>Lactobacillales</taxon>
        <taxon>Lactobacillaceae</taxon>
        <taxon>Leuconostoc</taxon>
    </lineage>
</organism>
<dbReference type="InterPro" id="IPR029149">
    <property type="entry name" value="Creatin/AminoP/Spt16_N"/>
</dbReference>
<dbReference type="GO" id="GO:0004177">
    <property type="term" value="F:aminopeptidase activity"/>
    <property type="evidence" value="ECO:0007669"/>
    <property type="project" value="UniProtKB-KW"/>
</dbReference>
<dbReference type="InterPro" id="IPR000587">
    <property type="entry name" value="Creatinase_N"/>
</dbReference>
<evidence type="ECO:0000313" key="6">
    <source>
        <dbReference type="EMBL" id="NKZ17830.1"/>
    </source>
</evidence>
<comment type="similarity">
    <text evidence="2">Belongs to the peptidase M24B family.</text>
</comment>
<dbReference type="CDD" id="cd01092">
    <property type="entry name" value="APP-like"/>
    <property type="match status" value="1"/>
</dbReference>
<dbReference type="Gene3D" id="3.90.230.10">
    <property type="entry name" value="Creatinase/methionine aminopeptidase superfamily"/>
    <property type="match status" value="1"/>
</dbReference>
<dbReference type="InterPro" id="IPR000994">
    <property type="entry name" value="Pept_M24"/>
</dbReference>
<dbReference type="SUPFAM" id="SSF53092">
    <property type="entry name" value="Creatinase/prolidase N-terminal domain"/>
    <property type="match status" value="1"/>
</dbReference>
<evidence type="ECO:0000256" key="2">
    <source>
        <dbReference type="ARBA" id="ARBA00008766"/>
    </source>
</evidence>
<dbReference type="Proteomes" id="UP000590460">
    <property type="component" value="Unassembled WGS sequence"/>
</dbReference>
<gene>
    <name evidence="6" type="ORF">HF966_01280</name>
</gene>
<dbReference type="PANTHER" id="PTHR46112">
    <property type="entry name" value="AMINOPEPTIDASE"/>
    <property type="match status" value="1"/>
</dbReference>
<reference evidence="6 7" key="1">
    <citation type="submission" date="2020-04" db="EMBL/GenBank/DDBJ databases">
        <title>MicrobeNet Type strains.</title>
        <authorList>
            <person name="Nicholson A.C."/>
        </authorList>
    </citation>
    <scope>NUCLEOTIDE SEQUENCE [LARGE SCALE GENOMIC DNA]</scope>
    <source>
        <strain evidence="6 7">CCUG 54536</strain>
    </source>
</reference>
<keyword evidence="6" id="KW-0645">Protease</keyword>
<name>A0A846ZFN3_9LACO</name>
<evidence type="ECO:0000259" key="4">
    <source>
        <dbReference type="Pfam" id="PF00557"/>
    </source>
</evidence>
<keyword evidence="6" id="KW-0378">Hydrolase</keyword>
<dbReference type="InterPro" id="IPR050659">
    <property type="entry name" value="Peptidase_M24B"/>
</dbReference>
<keyword evidence="6" id="KW-0031">Aminopeptidase</keyword>
<feature type="domain" description="Peptidase M24" evidence="4">
    <location>
        <begin position="147"/>
        <end position="348"/>
    </location>
</feature>
<evidence type="ECO:0000259" key="5">
    <source>
        <dbReference type="Pfam" id="PF01321"/>
    </source>
</evidence>
<dbReference type="RefSeq" id="WP_168675854.1">
    <property type="nucleotide sequence ID" value="NZ_BPKV01000002.1"/>
</dbReference>
<dbReference type="SUPFAM" id="SSF55920">
    <property type="entry name" value="Creatinase/aminopeptidase"/>
    <property type="match status" value="1"/>
</dbReference>
<comment type="caution">
    <text evidence="6">The sequence shown here is derived from an EMBL/GenBank/DDBJ whole genome shotgun (WGS) entry which is preliminary data.</text>
</comment>
<evidence type="ECO:0000256" key="3">
    <source>
        <dbReference type="ARBA" id="ARBA00023211"/>
    </source>
</evidence>
<feature type="domain" description="Creatinase N-terminal" evidence="5">
    <location>
        <begin position="6"/>
        <end position="139"/>
    </location>
</feature>
<keyword evidence="3" id="KW-0464">Manganese</keyword>
<evidence type="ECO:0000256" key="1">
    <source>
        <dbReference type="ARBA" id="ARBA00001936"/>
    </source>
</evidence>
<dbReference type="PANTHER" id="PTHR46112:SF10">
    <property type="entry name" value="DIPEPTIDASE YKVY-RELATED"/>
    <property type="match status" value="1"/>
</dbReference>
<proteinExistence type="inferred from homology"/>
<dbReference type="EMBL" id="JAAXPO010000001">
    <property type="protein sequence ID" value="NKZ17830.1"/>
    <property type="molecule type" value="Genomic_DNA"/>
</dbReference>
<protein>
    <submittedName>
        <fullName evidence="6">Aminopeptidase P family protein</fullName>
    </submittedName>
</protein>
<comment type="cofactor">
    <cofactor evidence="1">
        <name>Mn(2+)</name>
        <dbReference type="ChEBI" id="CHEBI:29035"/>
    </cofactor>
</comment>
<dbReference type="AlphaFoldDB" id="A0A846ZFN3"/>
<dbReference type="Pfam" id="PF00557">
    <property type="entry name" value="Peptidase_M24"/>
    <property type="match status" value="1"/>
</dbReference>
<sequence>MTNQKLTTLTHWLTEQHLSGAILTNFHTVAYLSGFTSDPIERVLALVVFPDHAPFLFGPALEVNSMQASGWTYPAYGYDDQENPWAKLAQHIKKDAHGTAFAIEADNLTMARYQALQSAFPEATFNADITEKINTMRLIKTPDEIQHMLAAGRDADRAFAIGFDALATGVTELGVAAQLEYELKRTGVPAMSFDTLVQFGAHAADPHGATSSRQLNPGEMALFDLGTMTEGYASDATRTVAFGKISDKAQDIYAVTLEAQLAAQSQAKIGMTAGELDAIARNIITKAGYGDYFVHRLGHGLGASVHEFPSIMAGSDLILQEGMVFSIEPGIYLPDVAGIRIEDSGYMTTDGFIPFTQTPKTLQQF</sequence>
<dbReference type="Pfam" id="PF01321">
    <property type="entry name" value="Creatinase_N"/>
    <property type="match status" value="1"/>
</dbReference>
<accession>A0A846ZFN3</accession>